<protein>
    <submittedName>
        <fullName evidence="2">Uncharacterized protein</fullName>
    </submittedName>
</protein>
<dbReference type="AlphaFoldDB" id="A0A834JNQ5"/>
<evidence type="ECO:0000313" key="3">
    <source>
        <dbReference type="Proteomes" id="UP000617340"/>
    </source>
</evidence>
<evidence type="ECO:0000256" key="1">
    <source>
        <dbReference type="SAM" id="MobiDB-lite"/>
    </source>
</evidence>
<feature type="compositionally biased region" description="Gly residues" evidence="1">
    <location>
        <begin position="27"/>
        <end position="37"/>
    </location>
</feature>
<sequence length="134" mass="14376">MSGSRSSLLASGFGVSVRKTVLRKGGGEGGGGGGGGGGEEEEEEEEPYLQQTYKLSSQKISTSVLTRLRMTLANVTLRLDCLQLLAFRICTDHPSPFVLSHTSSRARKSNDTYLGTSIRELRDHQTGSLGICKI</sequence>
<keyword evidence="3" id="KW-1185">Reference proteome</keyword>
<reference evidence="2" key="1">
    <citation type="journal article" date="2020" name="G3 (Bethesda)">
        <title>High-Quality Assemblies for Three Invasive Social Wasps from the &lt;i&gt;Vespula&lt;/i&gt; Genus.</title>
        <authorList>
            <person name="Harrop T.W.R."/>
            <person name="Guhlin J."/>
            <person name="McLaughlin G.M."/>
            <person name="Permina E."/>
            <person name="Stockwell P."/>
            <person name="Gilligan J."/>
            <person name="Le Lec M.F."/>
            <person name="Gruber M.A.M."/>
            <person name="Quinn O."/>
            <person name="Lovegrove M."/>
            <person name="Duncan E.J."/>
            <person name="Remnant E.J."/>
            <person name="Van Eeckhoven J."/>
            <person name="Graham B."/>
            <person name="Knapp R.A."/>
            <person name="Langford K.W."/>
            <person name="Kronenberg Z."/>
            <person name="Press M.O."/>
            <person name="Eacker S.M."/>
            <person name="Wilson-Rankin E.E."/>
            <person name="Purcell J."/>
            <person name="Lester P.J."/>
            <person name="Dearden P.K."/>
        </authorList>
    </citation>
    <scope>NUCLEOTIDE SEQUENCE</scope>
    <source>
        <strain evidence="2">Linc-1</strain>
    </source>
</reference>
<comment type="caution">
    <text evidence="2">The sequence shown here is derived from an EMBL/GenBank/DDBJ whole genome shotgun (WGS) entry which is preliminary data.</text>
</comment>
<organism evidence="2 3">
    <name type="scientific">Vespula germanica</name>
    <name type="common">German yellow jacket</name>
    <name type="synonym">Paravespula germanica</name>
    <dbReference type="NCBI Taxonomy" id="30212"/>
    <lineage>
        <taxon>Eukaryota</taxon>
        <taxon>Metazoa</taxon>
        <taxon>Ecdysozoa</taxon>
        <taxon>Arthropoda</taxon>
        <taxon>Hexapoda</taxon>
        <taxon>Insecta</taxon>
        <taxon>Pterygota</taxon>
        <taxon>Neoptera</taxon>
        <taxon>Endopterygota</taxon>
        <taxon>Hymenoptera</taxon>
        <taxon>Apocrita</taxon>
        <taxon>Aculeata</taxon>
        <taxon>Vespoidea</taxon>
        <taxon>Vespidae</taxon>
        <taxon>Vespinae</taxon>
        <taxon>Vespula</taxon>
    </lineage>
</organism>
<feature type="region of interest" description="Disordered" evidence="1">
    <location>
        <begin position="22"/>
        <end position="50"/>
    </location>
</feature>
<name>A0A834JNQ5_VESGE</name>
<feature type="compositionally biased region" description="Acidic residues" evidence="1">
    <location>
        <begin position="38"/>
        <end position="47"/>
    </location>
</feature>
<evidence type="ECO:0000313" key="2">
    <source>
        <dbReference type="EMBL" id="KAF7391881.1"/>
    </source>
</evidence>
<proteinExistence type="predicted"/>
<accession>A0A834JNQ5</accession>
<gene>
    <name evidence="2" type="ORF">HZH68_011424</name>
</gene>
<dbReference type="Proteomes" id="UP000617340">
    <property type="component" value="Unassembled WGS sequence"/>
</dbReference>
<dbReference type="EMBL" id="JACSDZ010000011">
    <property type="protein sequence ID" value="KAF7391881.1"/>
    <property type="molecule type" value="Genomic_DNA"/>
</dbReference>